<dbReference type="AlphaFoldDB" id="A0A126V158"/>
<feature type="domain" description="3-hydroxyacyl-CoA dehydrogenase NAD binding" evidence="1">
    <location>
        <begin position="8"/>
        <end position="172"/>
    </location>
</feature>
<dbReference type="OrthoDB" id="9803287at2"/>
<proteinExistence type="predicted"/>
<sequence>MSRDEEKTVAIIGCGTVGRNWALLFLRAGWRVRVFDPDPLAEEKMRRLFQQAQAEISAFEKVQDTALSFHKGLSEVVQGAVWIQESAPDRLDLKRQIYHIVQAHSQPSALIASSSETLTSADIQASATRAKYMLVIRPLSAGFTTEKVGVLEGPLSPLELLAQLSEFLKTLGLDPRIILA</sequence>
<dbReference type="SUPFAM" id="SSF51735">
    <property type="entry name" value="NAD(P)-binding Rossmann-fold domains"/>
    <property type="match status" value="1"/>
</dbReference>
<gene>
    <name evidence="2" type="ORF">RC74_10280</name>
</gene>
<reference evidence="2 3" key="1">
    <citation type="submission" date="2016-02" db="EMBL/GenBank/DDBJ databases">
        <title>Complete genome sequence of Halocynthiibacter arcticus PAMC 20958t from arctic marine sediment.</title>
        <authorList>
            <person name="Lee Y.M."/>
            <person name="Baek K."/>
            <person name="Lee H.K."/>
            <person name="Shin S.C."/>
        </authorList>
    </citation>
    <scope>NUCLEOTIDE SEQUENCE [LARGE SCALE GENOMIC DNA]</scope>
    <source>
        <strain evidence="2">PAMC 20958</strain>
    </source>
</reference>
<keyword evidence="3" id="KW-1185">Reference proteome</keyword>
<dbReference type="RefSeq" id="WP_039004639.1">
    <property type="nucleotide sequence ID" value="NZ_CP014327.1"/>
</dbReference>
<protein>
    <recommendedName>
        <fullName evidence="1">3-hydroxyacyl-CoA dehydrogenase NAD binding domain-containing protein</fullName>
    </recommendedName>
</protein>
<dbReference type="STRING" id="1579316.RC74_10280"/>
<dbReference type="InterPro" id="IPR006176">
    <property type="entry name" value="3-OHacyl-CoA_DH_NAD-bd"/>
</dbReference>
<organism evidence="2 3">
    <name type="scientific">Falsihalocynthiibacter arcticus</name>
    <dbReference type="NCBI Taxonomy" id="1579316"/>
    <lineage>
        <taxon>Bacteria</taxon>
        <taxon>Pseudomonadati</taxon>
        <taxon>Pseudomonadota</taxon>
        <taxon>Alphaproteobacteria</taxon>
        <taxon>Rhodobacterales</taxon>
        <taxon>Roseobacteraceae</taxon>
        <taxon>Falsihalocynthiibacter</taxon>
    </lineage>
</organism>
<dbReference type="Gene3D" id="3.40.50.720">
    <property type="entry name" value="NAD(P)-binding Rossmann-like Domain"/>
    <property type="match status" value="1"/>
</dbReference>
<dbReference type="GO" id="GO:0016491">
    <property type="term" value="F:oxidoreductase activity"/>
    <property type="evidence" value="ECO:0007669"/>
    <property type="project" value="TreeGrafter"/>
</dbReference>
<dbReference type="PANTHER" id="PTHR48075">
    <property type="entry name" value="3-HYDROXYACYL-COA DEHYDROGENASE FAMILY PROTEIN"/>
    <property type="match status" value="1"/>
</dbReference>
<evidence type="ECO:0000259" key="1">
    <source>
        <dbReference type="Pfam" id="PF02737"/>
    </source>
</evidence>
<dbReference type="EMBL" id="CP014327">
    <property type="protein sequence ID" value="AML51596.1"/>
    <property type="molecule type" value="Genomic_DNA"/>
</dbReference>
<dbReference type="GO" id="GO:0006631">
    <property type="term" value="P:fatty acid metabolic process"/>
    <property type="evidence" value="ECO:0007669"/>
    <property type="project" value="InterPro"/>
</dbReference>
<dbReference type="GO" id="GO:0070403">
    <property type="term" value="F:NAD+ binding"/>
    <property type="evidence" value="ECO:0007669"/>
    <property type="project" value="InterPro"/>
</dbReference>
<dbReference type="Pfam" id="PF02737">
    <property type="entry name" value="3HCDH_N"/>
    <property type="match status" value="1"/>
</dbReference>
<name>A0A126V158_9RHOB</name>
<dbReference type="Proteomes" id="UP000070371">
    <property type="component" value="Chromosome"/>
</dbReference>
<dbReference type="PANTHER" id="PTHR48075:SF5">
    <property type="entry name" value="3-HYDROXYBUTYRYL-COA DEHYDROGENASE"/>
    <property type="match status" value="1"/>
</dbReference>
<accession>A0A126V158</accession>
<evidence type="ECO:0000313" key="3">
    <source>
        <dbReference type="Proteomes" id="UP000070371"/>
    </source>
</evidence>
<evidence type="ECO:0000313" key="2">
    <source>
        <dbReference type="EMBL" id="AML51596.1"/>
    </source>
</evidence>
<dbReference type="KEGG" id="hat:RC74_10280"/>
<dbReference type="InterPro" id="IPR036291">
    <property type="entry name" value="NAD(P)-bd_dom_sf"/>
</dbReference>